<proteinExistence type="predicted"/>
<evidence type="ECO:0000313" key="4">
    <source>
        <dbReference type="Proteomes" id="UP000467840"/>
    </source>
</evidence>
<feature type="compositionally biased region" description="Pro residues" evidence="1">
    <location>
        <begin position="30"/>
        <end position="39"/>
    </location>
</feature>
<evidence type="ECO:0000256" key="2">
    <source>
        <dbReference type="SAM" id="Phobius"/>
    </source>
</evidence>
<dbReference type="PANTHER" id="PTHR37376">
    <property type="entry name" value="EXPRESSED PROTEIN"/>
    <property type="match status" value="1"/>
</dbReference>
<keyword evidence="4" id="KW-1185">Reference proteome</keyword>
<name>A0A6A6M8G8_HEVBR</name>
<reference evidence="3 4" key="1">
    <citation type="journal article" date="2020" name="Mol. Plant">
        <title>The Chromosome-Based Rubber Tree Genome Provides New Insights into Spurge Genome Evolution and Rubber Biosynthesis.</title>
        <authorList>
            <person name="Liu J."/>
            <person name="Shi C."/>
            <person name="Shi C.C."/>
            <person name="Li W."/>
            <person name="Zhang Q.J."/>
            <person name="Zhang Y."/>
            <person name="Li K."/>
            <person name="Lu H.F."/>
            <person name="Shi C."/>
            <person name="Zhu S.T."/>
            <person name="Xiao Z.Y."/>
            <person name="Nan H."/>
            <person name="Yue Y."/>
            <person name="Zhu X.G."/>
            <person name="Wu Y."/>
            <person name="Hong X.N."/>
            <person name="Fan G.Y."/>
            <person name="Tong Y."/>
            <person name="Zhang D."/>
            <person name="Mao C.L."/>
            <person name="Liu Y.L."/>
            <person name="Hao S.J."/>
            <person name="Liu W.Q."/>
            <person name="Lv M.Q."/>
            <person name="Zhang H.B."/>
            <person name="Liu Y."/>
            <person name="Hu-Tang G.R."/>
            <person name="Wang J.P."/>
            <person name="Wang J.H."/>
            <person name="Sun Y.H."/>
            <person name="Ni S.B."/>
            <person name="Chen W.B."/>
            <person name="Zhang X.C."/>
            <person name="Jiao Y.N."/>
            <person name="Eichler E.E."/>
            <person name="Li G.H."/>
            <person name="Liu X."/>
            <person name="Gao L.Z."/>
        </authorList>
    </citation>
    <scope>NUCLEOTIDE SEQUENCE [LARGE SCALE GENOMIC DNA]</scope>
    <source>
        <strain evidence="4">cv. GT1</strain>
        <tissue evidence="3">Leaf</tissue>
    </source>
</reference>
<protein>
    <submittedName>
        <fullName evidence="3">Uncharacterized protein</fullName>
    </submittedName>
</protein>
<keyword evidence="2" id="KW-0472">Membrane</keyword>
<sequence>MGPYTVFKTPPSTPKPAEPPVFDSPKKVVSPPPVQPPPQQIDKSVSTWHLSDGSVSGFFRNAVNKVQNAHSSLDEHLARWFGLNQSKYQWALDDYYENKELTNIWNIKSTSGLLKGTVVWVSRDRLACNLLLLIAAVKQVWRGVLGSKLPHQRLTPLIKSPKRDWLSPPSHAGSKDDHNDLAGNLELIKTKRVRTNWQKLAIVTLAAGVLALGTNIYVNPPLAPPLVGGYGYGFGVPFYGGWGWSPFSFFAPGPSVAIVGGGFETLALFMFLGAVAAVIKRFLGSRDEDDY</sequence>
<feature type="transmembrane region" description="Helical" evidence="2">
    <location>
        <begin position="200"/>
        <end position="218"/>
    </location>
</feature>
<accession>A0A6A6M8G8</accession>
<evidence type="ECO:0000313" key="3">
    <source>
        <dbReference type="EMBL" id="KAF2309564.1"/>
    </source>
</evidence>
<keyword evidence="2" id="KW-1133">Transmembrane helix</keyword>
<dbReference type="EMBL" id="JAAGAX010000006">
    <property type="protein sequence ID" value="KAF2309564.1"/>
    <property type="molecule type" value="Genomic_DNA"/>
</dbReference>
<dbReference type="Proteomes" id="UP000467840">
    <property type="component" value="Chromosome 14"/>
</dbReference>
<feature type="compositionally biased region" description="Low complexity" evidence="1">
    <location>
        <begin position="20"/>
        <end position="29"/>
    </location>
</feature>
<keyword evidence="2" id="KW-0812">Transmembrane</keyword>
<feature type="region of interest" description="Disordered" evidence="1">
    <location>
        <begin position="1"/>
        <end position="43"/>
    </location>
</feature>
<evidence type="ECO:0000256" key="1">
    <source>
        <dbReference type="SAM" id="MobiDB-lite"/>
    </source>
</evidence>
<dbReference type="AlphaFoldDB" id="A0A6A6M8G8"/>
<dbReference type="PANTHER" id="PTHR37376:SF1">
    <property type="entry name" value="EXPRESSED PROTEIN"/>
    <property type="match status" value="1"/>
</dbReference>
<organism evidence="3 4">
    <name type="scientific">Hevea brasiliensis</name>
    <name type="common">Para rubber tree</name>
    <name type="synonym">Siphonia brasiliensis</name>
    <dbReference type="NCBI Taxonomy" id="3981"/>
    <lineage>
        <taxon>Eukaryota</taxon>
        <taxon>Viridiplantae</taxon>
        <taxon>Streptophyta</taxon>
        <taxon>Embryophyta</taxon>
        <taxon>Tracheophyta</taxon>
        <taxon>Spermatophyta</taxon>
        <taxon>Magnoliopsida</taxon>
        <taxon>eudicotyledons</taxon>
        <taxon>Gunneridae</taxon>
        <taxon>Pentapetalae</taxon>
        <taxon>rosids</taxon>
        <taxon>fabids</taxon>
        <taxon>Malpighiales</taxon>
        <taxon>Euphorbiaceae</taxon>
        <taxon>Crotonoideae</taxon>
        <taxon>Micrandreae</taxon>
        <taxon>Hevea</taxon>
    </lineage>
</organism>
<gene>
    <name evidence="3" type="ORF">GH714_003832</name>
</gene>
<comment type="caution">
    <text evidence="3">The sequence shown here is derived from an EMBL/GenBank/DDBJ whole genome shotgun (WGS) entry which is preliminary data.</text>
</comment>
<feature type="transmembrane region" description="Helical" evidence="2">
    <location>
        <begin position="256"/>
        <end position="279"/>
    </location>
</feature>